<dbReference type="Gene3D" id="3.40.390.10">
    <property type="entry name" value="Collagenase (Catalytic Domain)"/>
    <property type="match status" value="1"/>
</dbReference>
<proteinExistence type="inferred from homology"/>
<evidence type="ECO:0000256" key="6">
    <source>
        <dbReference type="ARBA" id="ARBA00023049"/>
    </source>
</evidence>
<keyword evidence="2" id="KW-0645">Protease</keyword>
<dbReference type="InterPro" id="IPR024079">
    <property type="entry name" value="MetalloPept_cat_dom_sf"/>
</dbReference>
<comment type="cofactor">
    <cofactor evidence="1">
        <name>Zn(2+)</name>
        <dbReference type="ChEBI" id="CHEBI:29105"/>
    </cofactor>
</comment>
<dbReference type="PANTHER" id="PTHR15910">
    <property type="entry name" value="ARCHAEMETZINCIN"/>
    <property type="match status" value="1"/>
</dbReference>
<keyword evidence="3" id="KW-0479">Metal-binding</keyword>
<evidence type="ECO:0000256" key="3">
    <source>
        <dbReference type="ARBA" id="ARBA00022723"/>
    </source>
</evidence>
<organism evidence="7">
    <name type="scientific">Thermodesulfovibrio aggregans</name>
    <dbReference type="NCBI Taxonomy" id="86166"/>
    <lineage>
        <taxon>Bacteria</taxon>
        <taxon>Pseudomonadati</taxon>
        <taxon>Nitrospirota</taxon>
        <taxon>Thermodesulfovibrionia</taxon>
        <taxon>Thermodesulfovibrionales</taxon>
        <taxon>Thermodesulfovibrionaceae</taxon>
        <taxon>Thermodesulfovibrio</taxon>
    </lineage>
</organism>
<evidence type="ECO:0000256" key="1">
    <source>
        <dbReference type="ARBA" id="ARBA00001947"/>
    </source>
</evidence>
<keyword evidence="6" id="KW-0482">Metalloprotease</keyword>
<gene>
    <name evidence="7" type="ORF">ENV75_03245</name>
</gene>
<dbReference type="SUPFAM" id="SSF55486">
    <property type="entry name" value="Metalloproteases ('zincins'), catalytic domain"/>
    <property type="match status" value="1"/>
</dbReference>
<dbReference type="EMBL" id="DTHO01000030">
    <property type="protein sequence ID" value="HGG99453.1"/>
    <property type="molecule type" value="Genomic_DNA"/>
</dbReference>
<dbReference type="HAMAP" id="MF_01842">
    <property type="entry name" value="Archaemetzincin"/>
    <property type="match status" value="1"/>
</dbReference>
<comment type="caution">
    <text evidence="7">The sequence shown here is derived from an EMBL/GenBank/DDBJ whole genome shotgun (WGS) entry which is preliminary data.</text>
</comment>
<name>A0A7C4AJC9_9BACT</name>
<dbReference type="GO" id="GO:0008270">
    <property type="term" value="F:zinc ion binding"/>
    <property type="evidence" value="ECO:0007669"/>
    <property type="project" value="InterPro"/>
</dbReference>
<keyword evidence="5" id="KW-0862">Zinc</keyword>
<dbReference type="CDD" id="cd11375">
    <property type="entry name" value="Peptidase_M54"/>
    <property type="match status" value="1"/>
</dbReference>
<dbReference type="AlphaFoldDB" id="A0A7C4AJC9"/>
<dbReference type="GO" id="GO:0008237">
    <property type="term" value="F:metallopeptidase activity"/>
    <property type="evidence" value="ECO:0007669"/>
    <property type="project" value="UniProtKB-KW"/>
</dbReference>
<accession>A0A7C4AJC9</accession>
<dbReference type="PANTHER" id="PTHR15910:SF1">
    <property type="entry name" value="ARCHAEMETZINCIN-2"/>
    <property type="match status" value="1"/>
</dbReference>
<dbReference type="NCBIfam" id="NF033823">
    <property type="entry name" value="archmetzin"/>
    <property type="match status" value="1"/>
</dbReference>
<sequence length="183" mass="21745">MKNLKILIFLLCEINDKTITELKSHIKKVFNLNVEISSQKVNLTFAYNEKRKQYLGDKILRQAEKSKRNDYEKWLLIVDVDLYSNGLNFIFGLANPYSGASIISLTRLRQRFYDMPENESLFIERMKKEATHELGHLFYLGHCPDKRCVMHFSNSLYDTDEKLAYFCEKCRKTLFSNIEHYKH</sequence>
<dbReference type="GO" id="GO:0006508">
    <property type="term" value="P:proteolysis"/>
    <property type="evidence" value="ECO:0007669"/>
    <property type="project" value="UniProtKB-KW"/>
</dbReference>
<evidence type="ECO:0000256" key="2">
    <source>
        <dbReference type="ARBA" id="ARBA00022670"/>
    </source>
</evidence>
<keyword evidence="4" id="KW-0378">Hydrolase</keyword>
<dbReference type="InterPro" id="IPR012962">
    <property type="entry name" value="Pept_M54_archaemetzincn"/>
</dbReference>
<dbReference type="PIRSF" id="PIRSF005785">
    <property type="entry name" value="Zn-prot_arch"/>
    <property type="match status" value="1"/>
</dbReference>
<dbReference type="InterPro" id="IPR012091">
    <property type="entry name" value="Pept_M54_archaemetzncn_arc/bac"/>
</dbReference>
<protein>
    <submittedName>
        <fullName evidence="7">Peptidase zinc-dependent</fullName>
    </submittedName>
</protein>
<reference evidence="7" key="1">
    <citation type="journal article" date="2020" name="mSystems">
        <title>Genome- and Community-Level Interaction Insights into Carbon Utilization and Element Cycling Functions of Hydrothermarchaeota in Hydrothermal Sediment.</title>
        <authorList>
            <person name="Zhou Z."/>
            <person name="Liu Y."/>
            <person name="Xu W."/>
            <person name="Pan J."/>
            <person name="Luo Z.H."/>
            <person name="Li M."/>
        </authorList>
    </citation>
    <scope>NUCLEOTIDE SEQUENCE [LARGE SCALE GENOMIC DNA]</scope>
    <source>
        <strain evidence="7">SpSt-788</strain>
    </source>
</reference>
<dbReference type="Pfam" id="PF07998">
    <property type="entry name" value="Peptidase_M54"/>
    <property type="match status" value="1"/>
</dbReference>
<evidence type="ECO:0000313" key="7">
    <source>
        <dbReference type="EMBL" id="HGG99453.1"/>
    </source>
</evidence>
<evidence type="ECO:0000256" key="5">
    <source>
        <dbReference type="ARBA" id="ARBA00022833"/>
    </source>
</evidence>
<evidence type="ECO:0000256" key="4">
    <source>
        <dbReference type="ARBA" id="ARBA00022801"/>
    </source>
</evidence>